<dbReference type="Proteomes" id="UP000805193">
    <property type="component" value="Unassembled WGS sequence"/>
</dbReference>
<organism evidence="1 2">
    <name type="scientific">Ixodes persulcatus</name>
    <name type="common">Taiga tick</name>
    <dbReference type="NCBI Taxonomy" id="34615"/>
    <lineage>
        <taxon>Eukaryota</taxon>
        <taxon>Metazoa</taxon>
        <taxon>Ecdysozoa</taxon>
        <taxon>Arthropoda</taxon>
        <taxon>Chelicerata</taxon>
        <taxon>Arachnida</taxon>
        <taxon>Acari</taxon>
        <taxon>Parasitiformes</taxon>
        <taxon>Ixodida</taxon>
        <taxon>Ixodoidea</taxon>
        <taxon>Ixodidae</taxon>
        <taxon>Ixodinae</taxon>
        <taxon>Ixodes</taxon>
    </lineage>
</organism>
<proteinExistence type="predicted"/>
<protein>
    <submittedName>
        <fullName evidence="1">Uncharacterized protein</fullName>
    </submittedName>
</protein>
<gene>
    <name evidence="1" type="ORF">HPB47_019365</name>
</gene>
<evidence type="ECO:0000313" key="1">
    <source>
        <dbReference type="EMBL" id="KAG0434076.1"/>
    </source>
</evidence>
<evidence type="ECO:0000313" key="2">
    <source>
        <dbReference type="Proteomes" id="UP000805193"/>
    </source>
</evidence>
<name>A0AC60QID1_IXOPE</name>
<accession>A0AC60QID1</accession>
<reference evidence="1 2" key="1">
    <citation type="journal article" date="2020" name="Cell">
        <title>Large-Scale Comparative Analyses of Tick Genomes Elucidate Their Genetic Diversity and Vector Capacities.</title>
        <authorList>
            <consortium name="Tick Genome and Microbiome Consortium (TIGMIC)"/>
            <person name="Jia N."/>
            <person name="Wang J."/>
            <person name="Shi W."/>
            <person name="Du L."/>
            <person name="Sun Y."/>
            <person name="Zhan W."/>
            <person name="Jiang J.F."/>
            <person name="Wang Q."/>
            <person name="Zhang B."/>
            <person name="Ji P."/>
            <person name="Bell-Sakyi L."/>
            <person name="Cui X.M."/>
            <person name="Yuan T.T."/>
            <person name="Jiang B.G."/>
            <person name="Yang W.F."/>
            <person name="Lam T.T."/>
            <person name="Chang Q.C."/>
            <person name="Ding S.J."/>
            <person name="Wang X.J."/>
            <person name="Zhu J.G."/>
            <person name="Ruan X.D."/>
            <person name="Zhao L."/>
            <person name="Wei J.T."/>
            <person name="Ye R.Z."/>
            <person name="Que T.C."/>
            <person name="Du C.H."/>
            <person name="Zhou Y.H."/>
            <person name="Cheng J.X."/>
            <person name="Dai P.F."/>
            <person name="Guo W.B."/>
            <person name="Han X.H."/>
            <person name="Huang E.J."/>
            <person name="Li L.F."/>
            <person name="Wei W."/>
            <person name="Gao Y.C."/>
            <person name="Liu J.Z."/>
            <person name="Shao H.Z."/>
            <person name="Wang X."/>
            <person name="Wang C.C."/>
            <person name="Yang T.C."/>
            <person name="Huo Q.B."/>
            <person name="Li W."/>
            <person name="Chen H.Y."/>
            <person name="Chen S.E."/>
            <person name="Zhou L.G."/>
            <person name="Ni X.B."/>
            <person name="Tian J.H."/>
            <person name="Sheng Y."/>
            <person name="Liu T."/>
            <person name="Pan Y.S."/>
            <person name="Xia L.Y."/>
            <person name="Li J."/>
            <person name="Zhao F."/>
            <person name="Cao W.C."/>
        </authorList>
    </citation>
    <scope>NUCLEOTIDE SEQUENCE [LARGE SCALE GENOMIC DNA]</scope>
    <source>
        <strain evidence="1">Iper-2018</strain>
    </source>
</reference>
<keyword evidence="2" id="KW-1185">Reference proteome</keyword>
<comment type="caution">
    <text evidence="1">The sequence shown here is derived from an EMBL/GenBank/DDBJ whole genome shotgun (WGS) entry which is preliminary data.</text>
</comment>
<dbReference type="EMBL" id="JABSTQ010008779">
    <property type="protein sequence ID" value="KAG0434076.1"/>
    <property type="molecule type" value="Genomic_DNA"/>
</dbReference>
<sequence length="639" mass="70568">MPRLPKEHFRVIVRPWGGLNVKNASQVKIAQALVTAAGLSFSNCAEDIICANAMQNILVVSTPSEHNAKTYGGLKPSLLAQQTTREEKSEVNTARYFRRWARCLNRPFTPGREWIPGAGHDQGALERAIRGPTAAGCLWGPLSLRRPLTLRGIGGSHPKACSQGDRAPKPAKEETPMEVPVEAPSKARTAKKRALTEPVPDEGLEGFQTEMRNVGAVPCHNLNEDLGSDHNILATCISVKSKPLKEFTITDWDQFRKSREERALIQDSSIDLERWATQLKGDLKSATKTVQTDLEIARMDSRLAHLLEAKKELLDNVEGPATQSQAPHDDCGAQPNHRRPLPIPHQTAMGRGVHLGRRSNASRRRGNLREDNLLSVFNACLMSHITYVVAMHCCHGSEKKKTLSRSVLAIPMQASTERVMQLGVHSTLEEIIEGQETAQKMLAVLGLNPTLVAERRHHLSDTQRASIQTSPFPRNVHPQHNVDRRRARAVALLRHVRDEPLAACFVDAAQYGRSSTFAAVVIDHKGLILNSASFIDSTPSRAELTAIALALLDDSRSHIYTDYRSASTCPECGSVSSFDHMLWRCPSLRGPNQVTEEEWSSAITSSELLPQLRAVQRAHDAAVRLSVPVPTWERPAVLL</sequence>